<dbReference type="InterPro" id="IPR043429">
    <property type="entry name" value="ArtM/GltK/GlnP/TcyL/YhdX-like"/>
</dbReference>
<gene>
    <name evidence="11" type="ORF">NSA47_15150</name>
</gene>
<dbReference type="PROSITE" id="PS50928">
    <property type="entry name" value="ABC_TM1"/>
    <property type="match status" value="1"/>
</dbReference>
<name>A0AAE3L067_9FIRM</name>
<evidence type="ECO:0000256" key="9">
    <source>
        <dbReference type="RuleBase" id="RU363032"/>
    </source>
</evidence>
<dbReference type="EMBL" id="JANKAS010000026">
    <property type="protein sequence ID" value="MCR1900300.1"/>
    <property type="molecule type" value="Genomic_DNA"/>
</dbReference>
<evidence type="ECO:0000313" key="12">
    <source>
        <dbReference type="Proteomes" id="UP001205748"/>
    </source>
</evidence>
<evidence type="ECO:0000256" key="1">
    <source>
        <dbReference type="ARBA" id="ARBA00004651"/>
    </source>
</evidence>
<dbReference type="GO" id="GO:0006865">
    <property type="term" value="P:amino acid transport"/>
    <property type="evidence" value="ECO:0007669"/>
    <property type="project" value="UniProtKB-KW"/>
</dbReference>
<reference evidence="11" key="1">
    <citation type="submission" date="2022-07" db="EMBL/GenBank/DDBJ databases">
        <title>Enhanced cultured diversity of the mouse gut microbiota enables custom-made synthetic communities.</title>
        <authorList>
            <person name="Afrizal A."/>
        </authorList>
    </citation>
    <scope>NUCLEOTIDE SEQUENCE</scope>
    <source>
        <strain evidence="11">DSM 28593</strain>
    </source>
</reference>
<comment type="subcellular location">
    <subcellularLocation>
        <location evidence="1 9">Cell membrane</location>
        <topology evidence="1 9">Multi-pass membrane protein</topology>
    </subcellularLocation>
</comment>
<dbReference type="Gene3D" id="1.10.3720.10">
    <property type="entry name" value="MetI-like"/>
    <property type="match status" value="1"/>
</dbReference>
<evidence type="ECO:0000256" key="7">
    <source>
        <dbReference type="ARBA" id="ARBA00022989"/>
    </source>
</evidence>
<dbReference type="FunFam" id="1.10.3720.10:FF:000033">
    <property type="entry name" value="Polar amino acid ABC transporter permease"/>
    <property type="match status" value="1"/>
</dbReference>
<feature type="transmembrane region" description="Helical" evidence="9">
    <location>
        <begin position="53"/>
        <end position="77"/>
    </location>
</feature>
<keyword evidence="5 9" id="KW-0812">Transmembrane</keyword>
<evidence type="ECO:0000256" key="2">
    <source>
        <dbReference type="ARBA" id="ARBA00010072"/>
    </source>
</evidence>
<keyword evidence="7 9" id="KW-1133">Transmembrane helix</keyword>
<organism evidence="11 12">
    <name type="scientific">Irregularibacter muris</name>
    <dbReference type="NCBI Taxonomy" id="1796619"/>
    <lineage>
        <taxon>Bacteria</taxon>
        <taxon>Bacillati</taxon>
        <taxon>Bacillota</taxon>
        <taxon>Clostridia</taxon>
        <taxon>Eubacteriales</taxon>
        <taxon>Eubacteriaceae</taxon>
        <taxon>Irregularibacter</taxon>
    </lineage>
</organism>
<comment type="similarity">
    <text evidence="2">Belongs to the binding-protein-dependent transport system permease family. HisMQ subfamily.</text>
</comment>
<comment type="caution">
    <text evidence="11">The sequence shown here is derived from an EMBL/GenBank/DDBJ whole genome shotgun (WGS) entry which is preliminary data.</text>
</comment>
<evidence type="ECO:0000256" key="8">
    <source>
        <dbReference type="ARBA" id="ARBA00023136"/>
    </source>
</evidence>
<evidence type="ECO:0000256" key="4">
    <source>
        <dbReference type="ARBA" id="ARBA00022475"/>
    </source>
</evidence>
<protein>
    <submittedName>
        <fullName evidence="11">Amino acid ABC transporter permease</fullName>
    </submittedName>
</protein>
<dbReference type="Proteomes" id="UP001205748">
    <property type="component" value="Unassembled WGS sequence"/>
</dbReference>
<keyword evidence="8 9" id="KW-0472">Membrane</keyword>
<keyword evidence="6" id="KW-0029">Amino-acid transport</keyword>
<keyword evidence="3 9" id="KW-0813">Transport</keyword>
<feature type="transmembrane region" description="Helical" evidence="9">
    <location>
        <begin position="20"/>
        <end position="41"/>
    </location>
</feature>
<evidence type="ECO:0000256" key="3">
    <source>
        <dbReference type="ARBA" id="ARBA00022448"/>
    </source>
</evidence>
<dbReference type="Pfam" id="PF00528">
    <property type="entry name" value="BPD_transp_1"/>
    <property type="match status" value="1"/>
</dbReference>
<dbReference type="InterPro" id="IPR010065">
    <property type="entry name" value="AA_ABC_transptr_permease_3TM"/>
</dbReference>
<feature type="transmembrane region" description="Helical" evidence="9">
    <location>
        <begin position="188"/>
        <end position="206"/>
    </location>
</feature>
<proteinExistence type="inferred from homology"/>
<dbReference type="InterPro" id="IPR000515">
    <property type="entry name" value="MetI-like"/>
</dbReference>
<dbReference type="AlphaFoldDB" id="A0AAE3L067"/>
<evidence type="ECO:0000256" key="5">
    <source>
        <dbReference type="ARBA" id="ARBA00022692"/>
    </source>
</evidence>
<accession>A0AAE3L067</accession>
<evidence type="ECO:0000313" key="11">
    <source>
        <dbReference type="EMBL" id="MCR1900300.1"/>
    </source>
</evidence>
<keyword evidence="12" id="KW-1185">Reference proteome</keyword>
<dbReference type="GO" id="GO:0043190">
    <property type="term" value="C:ATP-binding cassette (ABC) transporter complex"/>
    <property type="evidence" value="ECO:0007669"/>
    <property type="project" value="InterPro"/>
</dbReference>
<dbReference type="CDD" id="cd06261">
    <property type="entry name" value="TM_PBP2"/>
    <property type="match status" value="1"/>
</dbReference>
<keyword evidence="4" id="KW-1003">Cell membrane</keyword>
<evidence type="ECO:0000256" key="6">
    <source>
        <dbReference type="ARBA" id="ARBA00022970"/>
    </source>
</evidence>
<sequence length="219" mass="24163">MDFGSMAKYIPLFVEGLKVTIEISFVAVIIGVIIGLVIALFKLSGIKILSFIATLYIQIIRGTPVIVQLFIIFYATYPLFGFNIPPYIAAVITFGFNSGAYVAEIIRAGIQAVDYGQMEAGRSLGMTYGRVMRHIIIPQGIKNILPALGNEFIVLLKETSVVSIIGTADLVRQADIIRAATYSSFEPYIIIAIIYLILVLGLSSVMDKVERRLKKSDYR</sequence>
<dbReference type="SUPFAM" id="SSF161098">
    <property type="entry name" value="MetI-like"/>
    <property type="match status" value="1"/>
</dbReference>
<dbReference type="PANTHER" id="PTHR30614">
    <property type="entry name" value="MEMBRANE COMPONENT OF AMINO ACID ABC TRANSPORTER"/>
    <property type="match status" value="1"/>
</dbReference>
<dbReference type="PANTHER" id="PTHR30614:SF20">
    <property type="entry name" value="GLUTAMINE TRANSPORT SYSTEM PERMEASE PROTEIN GLNP"/>
    <property type="match status" value="1"/>
</dbReference>
<dbReference type="GO" id="GO:0022857">
    <property type="term" value="F:transmembrane transporter activity"/>
    <property type="evidence" value="ECO:0007669"/>
    <property type="project" value="InterPro"/>
</dbReference>
<feature type="domain" description="ABC transmembrane type-1" evidence="10">
    <location>
        <begin position="17"/>
        <end position="206"/>
    </location>
</feature>
<dbReference type="NCBIfam" id="TIGR01726">
    <property type="entry name" value="HEQRo_perm_3TM"/>
    <property type="match status" value="1"/>
</dbReference>
<dbReference type="InterPro" id="IPR035906">
    <property type="entry name" value="MetI-like_sf"/>
</dbReference>
<evidence type="ECO:0000259" key="10">
    <source>
        <dbReference type="PROSITE" id="PS50928"/>
    </source>
</evidence>